<dbReference type="SUPFAM" id="SSF48452">
    <property type="entry name" value="TPR-like"/>
    <property type="match status" value="2"/>
</dbReference>
<dbReference type="PANTHER" id="PTHR15704:SF7">
    <property type="entry name" value="SUPERKILLER COMPLEX PROTEIN 3"/>
    <property type="match status" value="1"/>
</dbReference>
<organism evidence="4 5">
    <name type="scientific">SAR86 cluster bacterium</name>
    <dbReference type="NCBI Taxonomy" id="2030880"/>
    <lineage>
        <taxon>Bacteria</taxon>
        <taxon>Pseudomonadati</taxon>
        <taxon>Pseudomonadota</taxon>
        <taxon>Gammaproteobacteria</taxon>
        <taxon>SAR86 cluster</taxon>
    </lineage>
</organism>
<dbReference type="GO" id="GO:0006401">
    <property type="term" value="P:RNA catabolic process"/>
    <property type="evidence" value="ECO:0007669"/>
    <property type="project" value="InterPro"/>
</dbReference>
<evidence type="ECO:0000256" key="3">
    <source>
        <dbReference type="PROSITE-ProRule" id="PRU00339"/>
    </source>
</evidence>
<evidence type="ECO:0000313" key="4">
    <source>
        <dbReference type="EMBL" id="MBL6818176.1"/>
    </source>
</evidence>
<dbReference type="InterPro" id="IPR011990">
    <property type="entry name" value="TPR-like_helical_dom_sf"/>
</dbReference>
<feature type="repeat" description="TPR" evidence="3">
    <location>
        <begin position="100"/>
        <end position="133"/>
    </location>
</feature>
<keyword evidence="2 3" id="KW-0802">TPR repeat</keyword>
<dbReference type="InterPro" id="IPR019734">
    <property type="entry name" value="TPR_rpt"/>
</dbReference>
<sequence length="481" mass="55031">MQSNIMKMNKIIYLFVILAFAFSVPSSFIEAQSSDNAKKEVKYKKARALQAKTAKKMAQVYEALEVVDDKGEPAPDMETVLEILNELKNDQANLKSYDRSVMWNSWGYVYFTEGKYTQAMQAYENVINEEEVTLPIRNAAIFTLAQLNMVQENYKKGIELLLEWMDQVEEVTAQSWSLLGQAYFQVGNYNKSMSSLKTAISMSEEEGYKPKENWYVMLAACISELKQQIGPKNALLQQLDIYEILVNLYPKKLYFIQLGGTYGQLGREKDYMITLKAAHAKDFLDKESEYLALAQLLLLNQNPYWAAQVLVSGQKKIVTYTETVVDKNTGKETKVEKTGPVVRSNEKNLKLLADSWRMAQEIDKAIPVLEQAAKLSKDGKSYVLLGNLYLAEDKLNEAVDSIKKGLKKGKIDKLSQVHLTLGQAYFELQKFEDAKKEFRIAARDKDKKVKTTANNWIKYTENEEVRVKNLALRRDYIQSQS</sequence>
<proteinExistence type="predicted"/>
<dbReference type="PANTHER" id="PTHR15704">
    <property type="entry name" value="SUPERKILLER 3 PROTEIN-RELATED"/>
    <property type="match status" value="1"/>
</dbReference>
<name>A0A937I4T9_9GAMM</name>
<evidence type="ECO:0008006" key="6">
    <source>
        <dbReference type="Google" id="ProtNLM"/>
    </source>
</evidence>
<protein>
    <recommendedName>
        <fullName evidence="6">Tetratricopeptide repeat protein</fullName>
    </recommendedName>
</protein>
<dbReference type="Proteomes" id="UP000711391">
    <property type="component" value="Unassembled WGS sequence"/>
</dbReference>
<comment type="caution">
    <text evidence="4">The sequence shown here is derived from an EMBL/GenBank/DDBJ whole genome shotgun (WGS) entry which is preliminary data.</text>
</comment>
<gene>
    <name evidence="4" type="ORF">ISQ64_02075</name>
</gene>
<reference evidence="4" key="1">
    <citation type="submission" date="2020-10" db="EMBL/GenBank/DDBJ databases">
        <title>Microbiome of the Black Sea water column analyzed by genome centric metagenomics.</title>
        <authorList>
            <person name="Cabello-Yeves P.J."/>
            <person name="Callieri C."/>
            <person name="Picazo A."/>
            <person name="Mehrshad M."/>
            <person name="Haro-Moreno J.M."/>
            <person name="Roda-Garcia J."/>
            <person name="Dzembekova N."/>
            <person name="Slabakova V."/>
            <person name="Slabakova N."/>
            <person name="Moncheva S."/>
            <person name="Rodriguez-Valera F."/>
        </authorList>
    </citation>
    <scope>NUCLEOTIDE SEQUENCE</scope>
    <source>
        <strain evidence="4">BS307-5m-G50</strain>
    </source>
</reference>
<feature type="repeat" description="TPR" evidence="3">
    <location>
        <begin position="415"/>
        <end position="448"/>
    </location>
</feature>
<dbReference type="PROSITE" id="PS50005">
    <property type="entry name" value="TPR"/>
    <property type="match status" value="3"/>
</dbReference>
<keyword evidence="1" id="KW-0677">Repeat</keyword>
<evidence type="ECO:0000256" key="2">
    <source>
        <dbReference type="ARBA" id="ARBA00022803"/>
    </source>
</evidence>
<dbReference type="SMART" id="SM00028">
    <property type="entry name" value="TPR"/>
    <property type="match status" value="4"/>
</dbReference>
<dbReference type="InterPro" id="IPR039226">
    <property type="entry name" value="Ski3/TTC37"/>
</dbReference>
<dbReference type="EMBL" id="JADHQD010000008">
    <property type="protein sequence ID" value="MBL6818176.1"/>
    <property type="molecule type" value="Genomic_DNA"/>
</dbReference>
<dbReference type="AlphaFoldDB" id="A0A937I4T9"/>
<dbReference type="Gene3D" id="1.25.40.10">
    <property type="entry name" value="Tetratricopeptide repeat domain"/>
    <property type="match status" value="2"/>
</dbReference>
<evidence type="ECO:0000256" key="1">
    <source>
        <dbReference type="ARBA" id="ARBA00022737"/>
    </source>
</evidence>
<dbReference type="Pfam" id="PF13181">
    <property type="entry name" value="TPR_8"/>
    <property type="match status" value="4"/>
</dbReference>
<evidence type="ECO:0000313" key="5">
    <source>
        <dbReference type="Proteomes" id="UP000711391"/>
    </source>
</evidence>
<accession>A0A937I4T9</accession>
<dbReference type="GO" id="GO:0055087">
    <property type="term" value="C:Ski complex"/>
    <property type="evidence" value="ECO:0007669"/>
    <property type="project" value="InterPro"/>
</dbReference>
<feature type="repeat" description="TPR" evidence="3">
    <location>
        <begin position="173"/>
        <end position="206"/>
    </location>
</feature>